<dbReference type="Proteomes" id="UP001596137">
    <property type="component" value="Unassembled WGS sequence"/>
</dbReference>
<accession>A0ABW1N9D1</accession>
<dbReference type="SMART" id="SM00895">
    <property type="entry name" value="FCD"/>
    <property type="match status" value="1"/>
</dbReference>
<dbReference type="InterPro" id="IPR036388">
    <property type="entry name" value="WH-like_DNA-bd_sf"/>
</dbReference>
<dbReference type="SMART" id="SM00345">
    <property type="entry name" value="HTH_GNTR"/>
    <property type="match status" value="1"/>
</dbReference>
<keyword evidence="7" id="KW-1185">Reference proteome</keyword>
<dbReference type="Gene3D" id="1.10.10.10">
    <property type="entry name" value="Winged helix-like DNA-binding domain superfamily/Winged helix DNA-binding domain"/>
    <property type="match status" value="1"/>
</dbReference>
<sequence length="267" mass="28774">MPRSDPRGGPAIPKIARPAPLRESVFEALLDLIIDRRLSPGSHLAESELAELLGVSRQPIREALQLLGGEGWVDLYPGHGAFVHVPTLCEADQLLVVRSVLETEAARLAAIHRTDEGVAGLRALCALGTAAADAGDVPATVKLNGQFHHAVTIQSGNAVLCELCVQIGRRVRWYYAPVAQQRGHGSWMEHATLVDAIEAGKPELAAQIMGAHTKRTRDLYLSRLAEEETAAAPAVRRRRRRAGTAGLPVTEPVKLTQMSSAEPPRET</sequence>
<organism evidence="6 7">
    <name type="scientific">Sphaerisporangium aureirubrum</name>
    <dbReference type="NCBI Taxonomy" id="1544736"/>
    <lineage>
        <taxon>Bacteria</taxon>
        <taxon>Bacillati</taxon>
        <taxon>Actinomycetota</taxon>
        <taxon>Actinomycetes</taxon>
        <taxon>Streptosporangiales</taxon>
        <taxon>Streptosporangiaceae</taxon>
        <taxon>Sphaerisporangium</taxon>
    </lineage>
</organism>
<dbReference type="PRINTS" id="PR00035">
    <property type="entry name" value="HTHGNTR"/>
</dbReference>
<protein>
    <submittedName>
        <fullName evidence="6">GntR family transcriptional regulator</fullName>
    </submittedName>
</protein>
<evidence type="ECO:0000313" key="6">
    <source>
        <dbReference type="EMBL" id="MFC6080026.1"/>
    </source>
</evidence>
<reference evidence="7" key="1">
    <citation type="journal article" date="2019" name="Int. J. Syst. Evol. Microbiol.">
        <title>The Global Catalogue of Microorganisms (GCM) 10K type strain sequencing project: providing services to taxonomists for standard genome sequencing and annotation.</title>
        <authorList>
            <consortium name="The Broad Institute Genomics Platform"/>
            <consortium name="The Broad Institute Genome Sequencing Center for Infectious Disease"/>
            <person name="Wu L."/>
            <person name="Ma J."/>
        </authorList>
    </citation>
    <scope>NUCLEOTIDE SEQUENCE [LARGE SCALE GENOMIC DNA]</scope>
    <source>
        <strain evidence="7">JCM 30346</strain>
    </source>
</reference>
<dbReference type="RefSeq" id="WP_380746665.1">
    <property type="nucleotide sequence ID" value="NZ_JBHSRF010000002.1"/>
</dbReference>
<dbReference type="CDD" id="cd07377">
    <property type="entry name" value="WHTH_GntR"/>
    <property type="match status" value="1"/>
</dbReference>
<evidence type="ECO:0000256" key="1">
    <source>
        <dbReference type="ARBA" id="ARBA00023015"/>
    </source>
</evidence>
<dbReference type="Gene3D" id="1.20.120.530">
    <property type="entry name" value="GntR ligand-binding domain-like"/>
    <property type="match status" value="1"/>
</dbReference>
<evidence type="ECO:0000313" key="7">
    <source>
        <dbReference type="Proteomes" id="UP001596137"/>
    </source>
</evidence>
<dbReference type="InterPro" id="IPR036390">
    <property type="entry name" value="WH_DNA-bd_sf"/>
</dbReference>
<evidence type="ECO:0000256" key="4">
    <source>
        <dbReference type="SAM" id="MobiDB-lite"/>
    </source>
</evidence>
<dbReference type="SUPFAM" id="SSF48008">
    <property type="entry name" value="GntR ligand-binding domain-like"/>
    <property type="match status" value="1"/>
</dbReference>
<dbReference type="Pfam" id="PF00392">
    <property type="entry name" value="GntR"/>
    <property type="match status" value="1"/>
</dbReference>
<feature type="region of interest" description="Disordered" evidence="4">
    <location>
        <begin position="230"/>
        <end position="267"/>
    </location>
</feature>
<comment type="caution">
    <text evidence="6">The sequence shown here is derived from an EMBL/GenBank/DDBJ whole genome shotgun (WGS) entry which is preliminary data.</text>
</comment>
<dbReference type="PROSITE" id="PS50949">
    <property type="entry name" value="HTH_GNTR"/>
    <property type="match status" value="1"/>
</dbReference>
<dbReference type="Pfam" id="PF07729">
    <property type="entry name" value="FCD"/>
    <property type="match status" value="1"/>
</dbReference>
<name>A0ABW1N9D1_9ACTN</name>
<keyword evidence="3" id="KW-0804">Transcription</keyword>
<dbReference type="PANTHER" id="PTHR43537">
    <property type="entry name" value="TRANSCRIPTIONAL REGULATOR, GNTR FAMILY"/>
    <property type="match status" value="1"/>
</dbReference>
<keyword evidence="1" id="KW-0805">Transcription regulation</keyword>
<dbReference type="InterPro" id="IPR000524">
    <property type="entry name" value="Tscrpt_reg_HTH_GntR"/>
</dbReference>
<evidence type="ECO:0000256" key="3">
    <source>
        <dbReference type="ARBA" id="ARBA00023163"/>
    </source>
</evidence>
<proteinExistence type="predicted"/>
<dbReference type="SUPFAM" id="SSF46785">
    <property type="entry name" value="Winged helix' DNA-binding domain"/>
    <property type="match status" value="1"/>
</dbReference>
<dbReference type="EMBL" id="JBHSRF010000002">
    <property type="protein sequence ID" value="MFC6080026.1"/>
    <property type="molecule type" value="Genomic_DNA"/>
</dbReference>
<dbReference type="InterPro" id="IPR011711">
    <property type="entry name" value="GntR_C"/>
</dbReference>
<dbReference type="InterPro" id="IPR008920">
    <property type="entry name" value="TF_FadR/GntR_C"/>
</dbReference>
<evidence type="ECO:0000256" key="2">
    <source>
        <dbReference type="ARBA" id="ARBA00023125"/>
    </source>
</evidence>
<keyword evidence="2" id="KW-0238">DNA-binding</keyword>
<dbReference type="PANTHER" id="PTHR43537:SF45">
    <property type="entry name" value="GNTR FAMILY REGULATORY PROTEIN"/>
    <property type="match status" value="1"/>
</dbReference>
<gene>
    <name evidence="6" type="ORF">ACFP1K_02570</name>
</gene>
<feature type="domain" description="HTH gntR-type" evidence="5">
    <location>
        <begin position="19"/>
        <end position="86"/>
    </location>
</feature>
<evidence type="ECO:0000259" key="5">
    <source>
        <dbReference type="PROSITE" id="PS50949"/>
    </source>
</evidence>